<dbReference type="InterPro" id="IPR001533">
    <property type="entry name" value="Pterin_deHydtase"/>
</dbReference>
<dbReference type="PANTHER" id="PTHR12599">
    <property type="entry name" value="PTERIN-4-ALPHA-CARBINOLAMINE DEHYDRATASE"/>
    <property type="match status" value="1"/>
</dbReference>
<dbReference type="Pfam" id="PF01329">
    <property type="entry name" value="Pterin_4a"/>
    <property type="match status" value="1"/>
</dbReference>
<keyword evidence="8" id="KW-1185">Reference proteome</keyword>
<dbReference type="PANTHER" id="PTHR12599:SF0">
    <property type="entry name" value="PTERIN-4-ALPHA-CARBINOLAMINE DEHYDRATASE"/>
    <property type="match status" value="1"/>
</dbReference>
<evidence type="ECO:0000313" key="8">
    <source>
        <dbReference type="Proteomes" id="UP000543598"/>
    </source>
</evidence>
<accession>A0A7Y2LZF5</accession>
<reference evidence="7 8" key="1">
    <citation type="submission" date="2020-05" db="EMBL/GenBank/DDBJ databases">
        <title>MicrobeNet Type strains.</title>
        <authorList>
            <person name="Nicholson A.C."/>
        </authorList>
    </citation>
    <scope>NUCLEOTIDE SEQUENCE [LARGE SCALE GENOMIC DNA]</scope>
    <source>
        <strain evidence="7 8">JCM 14282</strain>
    </source>
</reference>
<feature type="domain" description="Glyoxalase-like" evidence="6">
    <location>
        <begin position="108"/>
        <end position="206"/>
    </location>
</feature>
<comment type="catalytic activity">
    <reaction evidence="1">
        <text>(4aS,6R)-4a-hydroxy-L-erythro-5,6,7,8-tetrahydrobiopterin = (6R)-L-erythro-6,7-dihydrobiopterin + H2O</text>
        <dbReference type="Rhea" id="RHEA:11920"/>
        <dbReference type="ChEBI" id="CHEBI:15377"/>
        <dbReference type="ChEBI" id="CHEBI:15642"/>
        <dbReference type="ChEBI" id="CHEBI:43120"/>
        <dbReference type="EC" id="4.2.1.96"/>
    </reaction>
</comment>
<evidence type="ECO:0000256" key="5">
    <source>
        <dbReference type="ARBA" id="ARBA00023239"/>
    </source>
</evidence>
<evidence type="ECO:0000256" key="1">
    <source>
        <dbReference type="ARBA" id="ARBA00001554"/>
    </source>
</evidence>
<dbReference type="Pfam" id="PF18029">
    <property type="entry name" value="Glyoxalase_6"/>
    <property type="match status" value="1"/>
</dbReference>
<dbReference type="RefSeq" id="WP_167035196.1">
    <property type="nucleotide sequence ID" value="NZ_BAAANA010000002.1"/>
</dbReference>
<dbReference type="EC" id="4.2.1.96" evidence="3"/>
<dbReference type="GO" id="GO:0008124">
    <property type="term" value="F:4-alpha-hydroxytetrahydrobiopterin dehydratase activity"/>
    <property type="evidence" value="ECO:0007669"/>
    <property type="project" value="UniProtKB-EC"/>
</dbReference>
<gene>
    <name evidence="7" type="ORF">HLA99_07375</name>
</gene>
<name>A0A7Y2LZF5_9MICO</name>
<dbReference type="Gene3D" id="3.10.180.10">
    <property type="entry name" value="2,3-Dihydroxybiphenyl 1,2-Dioxygenase, domain 1"/>
    <property type="match status" value="1"/>
</dbReference>
<evidence type="ECO:0000256" key="4">
    <source>
        <dbReference type="ARBA" id="ARBA00021735"/>
    </source>
</evidence>
<evidence type="ECO:0000256" key="3">
    <source>
        <dbReference type="ARBA" id="ARBA00013252"/>
    </source>
</evidence>
<dbReference type="InterPro" id="IPR041581">
    <property type="entry name" value="Glyoxalase_6"/>
</dbReference>
<dbReference type="SUPFAM" id="SSF54593">
    <property type="entry name" value="Glyoxalase/Bleomycin resistance protein/Dihydroxybiphenyl dioxygenase"/>
    <property type="match status" value="1"/>
</dbReference>
<evidence type="ECO:0000313" key="7">
    <source>
        <dbReference type="EMBL" id="NNH03666.1"/>
    </source>
</evidence>
<comment type="caution">
    <text evidence="7">The sequence shown here is derived from an EMBL/GenBank/DDBJ whole genome shotgun (WGS) entry which is preliminary data.</text>
</comment>
<evidence type="ECO:0000259" key="6">
    <source>
        <dbReference type="Pfam" id="PF18029"/>
    </source>
</evidence>
<evidence type="ECO:0000256" key="2">
    <source>
        <dbReference type="ARBA" id="ARBA00006472"/>
    </source>
</evidence>
<sequence length="211" mass="22903">MDTITPREFRAAAGVDDWRARVTGAFALFRTGDFATGARLFAAIAELADAADHHPDVDVRFATVRVRTITHSAGGLTTKDLELARQISAAARELGVAAETDRMQDLMIAVATPDPAAIVPFWRAVTGFREVSEGVLFDADGRGPLIWFQHVDRPLRGRSHLDVNGPRDVLEARLDAAIAAGGTVADDTHAPRWWTLSDADGHKVDLSPWRS</sequence>
<dbReference type="EMBL" id="JABEMB010000007">
    <property type="protein sequence ID" value="NNH03666.1"/>
    <property type="molecule type" value="Genomic_DNA"/>
</dbReference>
<protein>
    <recommendedName>
        <fullName evidence="4">Putative pterin-4-alpha-carbinolamine dehydratase</fullName>
        <ecNumber evidence="3">4.2.1.96</ecNumber>
    </recommendedName>
</protein>
<dbReference type="Gene3D" id="3.30.1360.20">
    <property type="entry name" value="Transcriptional coactivator/pterin dehydratase"/>
    <property type="match status" value="1"/>
</dbReference>
<proteinExistence type="inferred from homology"/>
<keyword evidence="5" id="KW-0456">Lyase</keyword>
<dbReference type="AlphaFoldDB" id="A0A7Y2LZF5"/>
<dbReference type="InterPro" id="IPR029068">
    <property type="entry name" value="Glyas_Bleomycin-R_OHBP_Dase"/>
</dbReference>
<dbReference type="Proteomes" id="UP000543598">
    <property type="component" value="Unassembled WGS sequence"/>
</dbReference>
<organism evidence="7 8">
    <name type="scientific">Microbacterium ulmi</name>
    <dbReference type="NCBI Taxonomy" id="179095"/>
    <lineage>
        <taxon>Bacteria</taxon>
        <taxon>Bacillati</taxon>
        <taxon>Actinomycetota</taxon>
        <taxon>Actinomycetes</taxon>
        <taxon>Micrococcales</taxon>
        <taxon>Microbacteriaceae</taxon>
        <taxon>Microbacterium</taxon>
    </lineage>
</organism>
<dbReference type="InterPro" id="IPR036428">
    <property type="entry name" value="PCD_sf"/>
</dbReference>
<dbReference type="CDD" id="cd06587">
    <property type="entry name" value="VOC"/>
    <property type="match status" value="1"/>
</dbReference>
<comment type="similarity">
    <text evidence="2">Belongs to the pterin-4-alpha-carbinolamine dehydratase family.</text>
</comment>
<dbReference type="SUPFAM" id="SSF55248">
    <property type="entry name" value="PCD-like"/>
    <property type="match status" value="1"/>
</dbReference>
<dbReference type="GO" id="GO:0006729">
    <property type="term" value="P:tetrahydrobiopterin biosynthetic process"/>
    <property type="evidence" value="ECO:0007669"/>
    <property type="project" value="InterPro"/>
</dbReference>